<dbReference type="CDD" id="cd16010">
    <property type="entry name" value="iPGM"/>
    <property type="match status" value="1"/>
</dbReference>
<feature type="binding site" evidence="13">
    <location>
        <position position="438"/>
    </location>
    <ligand>
        <name>Mn(2+)</name>
        <dbReference type="ChEBI" id="CHEBI:29035"/>
        <label>1</label>
    </ligand>
</feature>
<dbReference type="Gene3D" id="3.40.1450.10">
    <property type="entry name" value="BPG-independent phosphoglycerate mutase, domain B"/>
    <property type="match status" value="1"/>
</dbReference>
<dbReference type="PIRSF" id="PIRSF001492">
    <property type="entry name" value="IPGAM"/>
    <property type="match status" value="1"/>
</dbReference>
<comment type="pathway">
    <text evidence="4 10">Carbohydrate degradation; glycolysis; pyruvate from D-glyceraldehyde 3-phosphate: step 3/5.</text>
</comment>
<name>A0A1F7X4N7_9BACT</name>
<feature type="binding site" evidence="10 12">
    <location>
        <begin position="157"/>
        <end position="158"/>
    </location>
    <ligand>
        <name>substrate</name>
    </ligand>
</feature>
<dbReference type="InterPro" id="IPR005995">
    <property type="entry name" value="Pgm_bpd_ind"/>
</dbReference>
<evidence type="ECO:0000256" key="5">
    <source>
        <dbReference type="ARBA" id="ARBA00008819"/>
    </source>
</evidence>
<evidence type="ECO:0000256" key="4">
    <source>
        <dbReference type="ARBA" id="ARBA00004798"/>
    </source>
</evidence>
<evidence type="ECO:0000259" key="15">
    <source>
        <dbReference type="Pfam" id="PF06415"/>
    </source>
</evidence>
<feature type="binding site" evidence="10 12">
    <location>
        <position position="370"/>
    </location>
    <ligand>
        <name>substrate</name>
    </ligand>
</feature>
<proteinExistence type="inferred from homology"/>
<comment type="function">
    <text evidence="3 10">Catalyzes the interconversion of 2-phosphoglycerate and 3-phosphoglycerate.</text>
</comment>
<accession>A0A1F7X4N7</accession>
<evidence type="ECO:0000313" key="17">
    <source>
        <dbReference type="Proteomes" id="UP000176778"/>
    </source>
</evidence>
<keyword evidence="6 13" id="KW-0479">Metal-binding</keyword>
<feature type="binding site" evidence="13">
    <location>
        <position position="16"/>
    </location>
    <ligand>
        <name>Mn(2+)</name>
        <dbReference type="ChEBI" id="CHEBI:29035"/>
        <label>2</label>
    </ligand>
</feature>
<comment type="subunit">
    <text evidence="10">Monomer.</text>
</comment>
<evidence type="ECO:0000256" key="6">
    <source>
        <dbReference type="ARBA" id="ARBA00022723"/>
    </source>
</evidence>
<feature type="binding site" evidence="13">
    <location>
        <position position="479"/>
    </location>
    <ligand>
        <name>Mn(2+)</name>
        <dbReference type="ChEBI" id="CHEBI:29035"/>
        <label>2</label>
    </ligand>
</feature>
<comment type="cofactor">
    <cofactor evidence="2">
        <name>Mn(2+)</name>
        <dbReference type="ChEBI" id="CHEBI:29035"/>
    </cofactor>
</comment>
<dbReference type="SUPFAM" id="SSF53649">
    <property type="entry name" value="Alkaline phosphatase-like"/>
    <property type="match status" value="1"/>
</dbReference>
<reference evidence="16 17" key="1">
    <citation type="journal article" date="2016" name="Nat. Commun.">
        <title>Thousands of microbial genomes shed light on interconnected biogeochemical processes in an aquifer system.</title>
        <authorList>
            <person name="Anantharaman K."/>
            <person name="Brown C.T."/>
            <person name="Hug L.A."/>
            <person name="Sharon I."/>
            <person name="Castelle C.J."/>
            <person name="Probst A.J."/>
            <person name="Thomas B.C."/>
            <person name="Singh A."/>
            <person name="Wilkins M.J."/>
            <person name="Karaoz U."/>
            <person name="Brodie E.L."/>
            <person name="Williams K.H."/>
            <person name="Hubbard S.S."/>
            <person name="Banfield J.F."/>
        </authorList>
    </citation>
    <scope>NUCLEOTIDE SEQUENCE [LARGE SCALE GENOMIC DNA]</scope>
</reference>
<feature type="binding site" evidence="13">
    <location>
        <position position="480"/>
    </location>
    <ligand>
        <name>Mn(2+)</name>
        <dbReference type="ChEBI" id="CHEBI:29035"/>
        <label>2</label>
    </ligand>
</feature>
<evidence type="ECO:0000256" key="12">
    <source>
        <dbReference type="PIRSR" id="PIRSR001492-2"/>
    </source>
</evidence>
<keyword evidence="8 13" id="KW-0464">Manganese</keyword>
<dbReference type="InterPro" id="IPR011258">
    <property type="entry name" value="BPG-indep_PGM_N"/>
</dbReference>
<evidence type="ECO:0000256" key="3">
    <source>
        <dbReference type="ARBA" id="ARBA00002315"/>
    </source>
</evidence>
<evidence type="ECO:0000259" key="14">
    <source>
        <dbReference type="Pfam" id="PF01676"/>
    </source>
</evidence>
<dbReference type="AlphaFoldDB" id="A0A1F7X4N7"/>
<dbReference type="EMBL" id="MGFR01000003">
    <property type="protein sequence ID" value="OGM09679.1"/>
    <property type="molecule type" value="Genomic_DNA"/>
</dbReference>
<dbReference type="EC" id="5.4.2.12" evidence="10 11"/>
<feature type="binding site" evidence="13">
    <location>
        <position position="442"/>
    </location>
    <ligand>
        <name>Mn(2+)</name>
        <dbReference type="ChEBI" id="CHEBI:29035"/>
        <label>1</label>
    </ligand>
</feature>
<dbReference type="HAMAP" id="MF_01038">
    <property type="entry name" value="GpmI"/>
    <property type="match status" value="1"/>
</dbReference>
<dbReference type="GO" id="GO:0006007">
    <property type="term" value="P:glucose catabolic process"/>
    <property type="evidence" value="ECO:0007669"/>
    <property type="project" value="InterPro"/>
</dbReference>
<dbReference type="NCBIfam" id="TIGR01307">
    <property type="entry name" value="pgm_bpd_ind"/>
    <property type="match status" value="1"/>
</dbReference>
<comment type="caution">
    <text evidence="10">Lacks conserved residue(s) required for the propagation of feature annotation.</text>
</comment>
<evidence type="ECO:0000256" key="10">
    <source>
        <dbReference type="HAMAP-Rule" id="MF_01038"/>
    </source>
</evidence>
<dbReference type="Gene3D" id="3.40.720.10">
    <property type="entry name" value="Alkaline Phosphatase, subunit A"/>
    <property type="match status" value="1"/>
</dbReference>
<dbReference type="STRING" id="1802479.A2Y68_03590"/>
<sequence length="554" mass="60187">MISPQPAKFVCLAVLDGWGLASPGPGNAISLANTVNINRFTASYPHTQLVASGEAAGLPRGEAGNTETGHLNLGAGRIVYQDLARINMSIADGSFFKNPVLLEAINHAKRNNSRLHLMGLVGAGGVHSDISHLFALIQLAKREGFKNVFLHLFTDGRDSPPTSATIYIKSIADVAAKAGTGVIASVMGRYWAMDRDFRWERTAKAYAALTQGQGNLVTSYEQAIQTSYSQGKTDEFIEPCLIAGTDGKPVATIADNDSVIFFNFRIDRPRQLTSAFVFKDFNPESISWGFDPYLVKYTKSHLSVEPKTQSSFQRGPSLNNLYFASMTEYAKPLVAAGVKVSFPPEIVEMPLGRVISEHNLKQLRMSESEKERFVTFYFNGQQEAAFPGEERDIVSSPKVATYDLLPEMSARELTAKLLSRLRNSIDYSFILVNFANPDMVGHTGNIGAASKGCEVVDECIGKIASFVLAYEGILIITADHGNAEEMINTHTGEIDTEHNANPVPFIVISKDLIGRPQVLPAGILADVAPTILNLLGLTPPSAMSGRNILEPLYA</sequence>
<dbReference type="PANTHER" id="PTHR31637">
    <property type="entry name" value="2,3-BISPHOSPHOGLYCERATE-INDEPENDENT PHOSPHOGLYCERATE MUTASE"/>
    <property type="match status" value="1"/>
</dbReference>
<keyword evidence="7 10" id="KW-0324">Glycolysis</keyword>
<evidence type="ECO:0000256" key="8">
    <source>
        <dbReference type="ARBA" id="ARBA00023211"/>
    </source>
</evidence>
<evidence type="ECO:0000256" key="13">
    <source>
        <dbReference type="PIRSR" id="PIRSR001492-3"/>
    </source>
</evidence>
<feature type="binding site" evidence="13">
    <location>
        <position position="498"/>
    </location>
    <ligand>
        <name>Mn(2+)</name>
        <dbReference type="ChEBI" id="CHEBI:29035"/>
        <label>1</label>
    </ligand>
</feature>
<organism evidence="16 17">
    <name type="scientific">Candidatus Woesebacteria bacterium RBG_13_46_13</name>
    <dbReference type="NCBI Taxonomy" id="1802479"/>
    <lineage>
        <taxon>Bacteria</taxon>
        <taxon>Candidatus Woeseibacteriota</taxon>
    </lineage>
</organism>
<evidence type="ECO:0000256" key="11">
    <source>
        <dbReference type="NCBIfam" id="TIGR01307"/>
    </source>
</evidence>
<dbReference type="SUPFAM" id="SSF64158">
    <property type="entry name" value="2,3-Bisphosphoglycerate-independent phosphoglycerate mutase, substrate-binding domain"/>
    <property type="match status" value="1"/>
</dbReference>
<evidence type="ECO:0000256" key="9">
    <source>
        <dbReference type="ARBA" id="ARBA00023235"/>
    </source>
</evidence>
<feature type="binding site" evidence="10 12">
    <location>
        <position position="195"/>
    </location>
    <ligand>
        <name>substrate</name>
    </ligand>
</feature>
<evidence type="ECO:0000256" key="1">
    <source>
        <dbReference type="ARBA" id="ARBA00000370"/>
    </source>
</evidence>
<evidence type="ECO:0000256" key="2">
    <source>
        <dbReference type="ARBA" id="ARBA00001936"/>
    </source>
</evidence>
<dbReference type="FunFam" id="3.40.1450.10:FF:000002">
    <property type="entry name" value="2,3-bisphosphoglycerate-independent phosphoglycerate mutase"/>
    <property type="match status" value="1"/>
</dbReference>
<feature type="domain" description="Metalloenzyme" evidence="14">
    <location>
        <begin position="10"/>
        <end position="538"/>
    </location>
</feature>
<evidence type="ECO:0000256" key="7">
    <source>
        <dbReference type="ARBA" id="ARBA00023152"/>
    </source>
</evidence>
<dbReference type="Pfam" id="PF06415">
    <property type="entry name" value="iPGM_N"/>
    <property type="match status" value="1"/>
</dbReference>
<comment type="caution">
    <text evidence="16">The sequence shown here is derived from an EMBL/GenBank/DDBJ whole genome shotgun (WGS) entry which is preliminary data.</text>
</comment>
<dbReference type="Proteomes" id="UP000176778">
    <property type="component" value="Unassembled WGS sequence"/>
</dbReference>
<dbReference type="GO" id="GO:0004619">
    <property type="term" value="F:phosphoglycerate mutase activity"/>
    <property type="evidence" value="ECO:0007669"/>
    <property type="project" value="UniProtKB-UniRule"/>
</dbReference>
<gene>
    <name evidence="10" type="primary">gpmI</name>
    <name evidence="16" type="ORF">A2Y68_03590</name>
</gene>
<dbReference type="GO" id="GO:0030145">
    <property type="term" value="F:manganese ion binding"/>
    <property type="evidence" value="ECO:0007669"/>
    <property type="project" value="InterPro"/>
</dbReference>
<dbReference type="GO" id="GO:0006096">
    <property type="term" value="P:glycolytic process"/>
    <property type="evidence" value="ECO:0007669"/>
    <property type="project" value="UniProtKB-UniRule"/>
</dbReference>
<keyword evidence="9 10" id="KW-0413">Isomerase</keyword>
<dbReference type="InterPro" id="IPR006124">
    <property type="entry name" value="Metalloenzyme"/>
</dbReference>
<feature type="binding site" evidence="10 12">
    <location>
        <position position="127"/>
    </location>
    <ligand>
        <name>substrate</name>
    </ligand>
</feature>
<protein>
    <recommendedName>
        <fullName evidence="10 11">2,3-bisphosphoglycerate-independent phosphoglycerate mutase</fullName>
        <shortName evidence="10">BPG-independent PGAM</shortName>
        <shortName evidence="10">Phosphoglyceromutase</shortName>
        <shortName evidence="10">iPGM</shortName>
        <ecNumber evidence="10 11">5.4.2.12</ecNumber>
    </recommendedName>
</protein>
<feature type="binding site" evidence="10 12">
    <location>
        <position position="189"/>
    </location>
    <ligand>
        <name>substrate</name>
    </ligand>
</feature>
<dbReference type="PANTHER" id="PTHR31637:SF0">
    <property type="entry name" value="2,3-BISPHOSPHOGLYCERATE-INDEPENDENT PHOSPHOGLYCERATE MUTASE"/>
    <property type="match status" value="1"/>
</dbReference>
<dbReference type="InterPro" id="IPR017850">
    <property type="entry name" value="Alkaline_phosphatase_core_sf"/>
</dbReference>
<dbReference type="InterPro" id="IPR036646">
    <property type="entry name" value="PGAM_B_sf"/>
</dbReference>
<comment type="similarity">
    <text evidence="5 10">Belongs to the BPG-independent phosphoglycerate mutase family.</text>
</comment>
<dbReference type="UniPathway" id="UPA00109">
    <property type="reaction ID" value="UER00186"/>
</dbReference>
<feature type="binding site" evidence="10 12">
    <location>
        <begin position="265"/>
        <end position="268"/>
    </location>
    <ligand>
        <name>substrate</name>
    </ligand>
</feature>
<dbReference type="GO" id="GO:0005829">
    <property type="term" value="C:cytosol"/>
    <property type="evidence" value="ECO:0007669"/>
    <property type="project" value="TreeGrafter"/>
</dbReference>
<evidence type="ECO:0000313" key="16">
    <source>
        <dbReference type="EMBL" id="OGM09679.1"/>
    </source>
</evidence>
<comment type="catalytic activity">
    <reaction evidence="1 10">
        <text>(2R)-2-phosphoglycerate = (2R)-3-phosphoglycerate</text>
        <dbReference type="Rhea" id="RHEA:15901"/>
        <dbReference type="ChEBI" id="CHEBI:58272"/>
        <dbReference type="ChEBI" id="CHEBI:58289"/>
        <dbReference type="EC" id="5.4.2.12"/>
    </reaction>
</comment>
<dbReference type="Pfam" id="PF01676">
    <property type="entry name" value="Metalloenzyme"/>
    <property type="match status" value="1"/>
</dbReference>
<feature type="domain" description="BPG-independent PGAM N-terminal" evidence="15">
    <location>
        <begin position="86"/>
        <end position="330"/>
    </location>
</feature>